<gene>
    <name evidence="3" type="ordered locus">Fraau_2004</name>
</gene>
<sequence length="55" mass="6065">MKPSAAGIVLVVVGILFLLRNFGFDLHIGQLLSTWWPLILIVVGVGMLFKDRSRG</sequence>
<feature type="transmembrane region" description="Helical" evidence="1">
    <location>
        <begin position="33"/>
        <end position="49"/>
    </location>
</feature>
<evidence type="ECO:0000259" key="2">
    <source>
        <dbReference type="Pfam" id="PF18917"/>
    </source>
</evidence>
<feature type="domain" description="LiaI-LiaF-like transmembrane region" evidence="2">
    <location>
        <begin position="6"/>
        <end position="48"/>
    </location>
</feature>
<keyword evidence="1" id="KW-1133">Transmembrane helix</keyword>
<evidence type="ECO:0000256" key="1">
    <source>
        <dbReference type="SAM" id="Phobius"/>
    </source>
</evidence>
<dbReference type="AlphaFoldDB" id="H8L1X5"/>
<dbReference type="KEGG" id="fau:Fraau_2004"/>
<dbReference type="Pfam" id="PF18917">
    <property type="entry name" value="LiaI-LiaF-like_TM1"/>
    <property type="match status" value="1"/>
</dbReference>
<keyword evidence="1" id="KW-0812">Transmembrane</keyword>
<keyword evidence="1" id="KW-0472">Membrane</keyword>
<evidence type="ECO:0000313" key="3">
    <source>
        <dbReference type="EMBL" id="AFC86388.1"/>
    </source>
</evidence>
<dbReference type="InterPro" id="IPR043726">
    <property type="entry name" value="LiaI-LiaF-like_TM1"/>
</dbReference>
<dbReference type="HOGENOM" id="CLU_189283_1_0_6"/>
<evidence type="ECO:0000313" key="4">
    <source>
        <dbReference type="Proteomes" id="UP000005234"/>
    </source>
</evidence>
<organism evidence="3 4">
    <name type="scientific">Frateuria aurantia (strain ATCC 33424 / DSM 6220 / KCTC 2777 / LMG 1558 / NBRC 3245 / NCIMB 13370)</name>
    <name type="common">Acetobacter aurantius</name>
    <dbReference type="NCBI Taxonomy" id="767434"/>
    <lineage>
        <taxon>Bacteria</taxon>
        <taxon>Pseudomonadati</taxon>
        <taxon>Pseudomonadota</taxon>
        <taxon>Gammaproteobacteria</taxon>
        <taxon>Lysobacterales</taxon>
        <taxon>Rhodanobacteraceae</taxon>
        <taxon>Frateuria</taxon>
    </lineage>
</organism>
<keyword evidence="4" id="KW-1185">Reference proteome</keyword>
<dbReference type="EMBL" id="CP003350">
    <property type="protein sequence ID" value="AFC86388.1"/>
    <property type="molecule type" value="Genomic_DNA"/>
</dbReference>
<protein>
    <recommendedName>
        <fullName evidence="2">LiaI-LiaF-like transmembrane region domain-containing protein</fullName>
    </recommendedName>
</protein>
<accession>H8L1X5</accession>
<dbReference type="STRING" id="767434.Fraau_2004"/>
<reference evidence="3" key="1">
    <citation type="submission" date="2012-02" db="EMBL/GenBank/DDBJ databases">
        <title>The complete genome of Frateuria aurantia DSM 6220.</title>
        <authorList>
            <consortium name="US DOE Joint Genome Institute (JGI-PGF)"/>
            <person name="Lucas S."/>
            <person name="Copeland A."/>
            <person name="Lapidus A."/>
            <person name="Glavina del Rio T."/>
            <person name="Dalin E."/>
            <person name="Tice H."/>
            <person name="Bruce D."/>
            <person name="Goodwin L."/>
            <person name="Pitluck S."/>
            <person name="Peters L."/>
            <person name="Ovchinnikova G."/>
            <person name="Teshima H."/>
            <person name="Kyrpides N."/>
            <person name="Mavromatis K."/>
            <person name="Ivanova N."/>
            <person name="Brettin T."/>
            <person name="Detter J.C."/>
            <person name="Han C."/>
            <person name="Larimer F."/>
            <person name="Land M."/>
            <person name="Hauser L."/>
            <person name="Markowitz V."/>
            <person name="Cheng J.-F."/>
            <person name="Hugenholtz P."/>
            <person name="Woyke T."/>
            <person name="Wu D."/>
            <person name="Brambilla E."/>
            <person name="Klenk H.-P."/>
            <person name="Eisen J.A."/>
        </authorList>
    </citation>
    <scope>NUCLEOTIDE SEQUENCE</scope>
    <source>
        <strain evidence="3">DSM 6220</strain>
    </source>
</reference>
<dbReference type="Proteomes" id="UP000005234">
    <property type="component" value="Chromosome"/>
</dbReference>
<name>H8L1X5_FRAAD</name>
<proteinExistence type="predicted"/>
<dbReference type="RefSeq" id="WP_014403391.1">
    <property type="nucleotide sequence ID" value="NC_017033.1"/>
</dbReference>